<dbReference type="PROSITE" id="PS01186">
    <property type="entry name" value="EGF_2"/>
    <property type="match status" value="2"/>
</dbReference>
<dbReference type="SUPFAM" id="SSF57196">
    <property type="entry name" value="EGF/Laminin"/>
    <property type="match status" value="2"/>
</dbReference>
<dbReference type="GO" id="GO:0005102">
    <property type="term" value="F:signaling receptor binding"/>
    <property type="evidence" value="ECO:0007669"/>
    <property type="project" value="TreeGrafter"/>
</dbReference>
<evidence type="ECO:0000256" key="9">
    <source>
        <dbReference type="SAM" id="SignalP"/>
    </source>
</evidence>
<feature type="domain" description="EGF-like" evidence="10">
    <location>
        <begin position="245"/>
        <end position="277"/>
    </location>
</feature>
<feature type="disulfide bond" evidence="6">
    <location>
        <begin position="249"/>
        <end position="259"/>
    </location>
</feature>
<feature type="compositionally biased region" description="Basic residues" evidence="8">
    <location>
        <begin position="64"/>
        <end position="76"/>
    </location>
</feature>
<feature type="coiled-coil region" evidence="7">
    <location>
        <begin position="358"/>
        <end position="450"/>
    </location>
</feature>
<feature type="signal peptide" evidence="9">
    <location>
        <begin position="1"/>
        <end position="26"/>
    </location>
</feature>
<keyword evidence="1 6" id="KW-0245">EGF-like domain</keyword>
<feature type="disulfide bond" evidence="6">
    <location>
        <begin position="267"/>
        <end position="276"/>
    </location>
</feature>
<dbReference type="FunFam" id="2.10.25.10:FF:000240">
    <property type="entry name" value="Vitamin K-dependent protein S"/>
    <property type="match status" value="1"/>
</dbReference>
<dbReference type="SMART" id="SM00181">
    <property type="entry name" value="EGF"/>
    <property type="match status" value="2"/>
</dbReference>
<accession>A0A7M7HAN4</accession>
<dbReference type="InterPro" id="IPR049883">
    <property type="entry name" value="NOTCH1_EGF-like"/>
</dbReference>
<dbReference type="InParanoid" id="A0A7M7HAN4"/>
<keyword evidence="3" id="KW-0677">Repeat</keyword>
<dbReference type="OrthoDB" id="6516201at2759"/>
<keyword evidence="5 6" id="KW-1015">Disulfide bond</keyword>
<dbReference type="EnsemblMetazoa" id="XM_008215836">
    <property type="protein sequence ID" value="XP_008214058"/>
    <property type="gene ID" value="LOC100119261"/>
</dbReference>
<evidence type="ECO:0000256" key="8">
    <source>
        <dbReference type="SAM" id="MobiDB-lite"/>
    </source>
</evidence>
<feature type="region of interest" description="Disordered" evidence="8">
    <location>
        <begin position="33"/>
        <end position="80"/>
    </location>
</feature>
<dbReference type="CTD" id="38540"/>
<organism evidence="11 12">
    <name type="scientific">Nasonia vitripennis</name>
    <name type="common">Parasitic wasp</name>
    <dbReference type="NCBI Taxonomy" id="7425"/>
    <lineage>
        <taxon>Eukaryota</taxon>
        <taxon>Metazoa</taxon>
        <taxon>Ecdysozoa</taxon>
        <taxon>Arthropoda</taxon>
        <taxon>Hexapoda</taxon>
        <taxon>Insecta</taxon>
        <taxon>Pterygota</taxon>
        <taxon>Neoptera</taxon>
        <taxon>Endopterygota</taxon>
        <taxon>Hymenoptera</taxon>
        <taxon>Apocrita</taxon>
        <taxon>Proctotrupomorpha</taxon>
        <taxon>Chalcidoidea</taxon>
        <taxon>Pteromalidae</taxon>
        <taxon>Pteromalinae</taxon>
        <taxon>Nasonia</taxon>
    </lineage>
</organism>
<feature type="domain" description="EGF-like" evidence="10">
    <location>
        <begin position="279"/>
        <end position="318"/>
    </location>
</feature>
<evidence type="ECO:0000313" key="12">
    <source>
        <dbReference type="Proteomes" id="UP000002358"/>
    </source>
</evidence>
<dbReference type="Gene3D" id="2.10.25.10">
    <property type="entry name" value="Laminin"/>
    <property type="match status" value="2"/>
</dbReference>
<feature type="compositionally biased region" description="Basic residues" evidence="8">
    <location>
        <begin position="37"/>
        <end position="54"/>
    </location>
</feature>
<dbReference type="InterPro" id="IPR000152">
    <property type="entry name" value="EGF-type_Asp/Asn_hydroxyl_site"/>
</dbReference>
<name>A0A7M7HAN4_NASVI</name>
<sequence length="469" mass="53033">MRKNGVMASLNWVCLLLLFLPLYANGTTSDALQASHHQSHQNHQHHGYSHHHRNASPVNWSARHNSHTAQHPHSRHNHESFLRRESRLLGYRTLGTSSRSYLTSTSATSTTTARTTTLSTSTTSSRNNVRSYPRLREQRLSAVLSPSVEPVASRSVIFGTVVHRDTHRDNYAPIYPSYNFGSTPATTFSLFQPGRRVCSSGSEASSALHHHSNRQPRLAYADLQPSGFLCCPGWTQVTRLSFGCNKPVCSPPCQNGGVCSSPGRCTCPKGFTGNYCQIDVDECVTEKPCGQICRNVPGSYECYCRSGYELQPDRQSCRKNDSDGTALEARDLEEGFEETTTTTTRRPILRDTENEVGDGEEENTYEELLRRLIKLEKQLAKGKKRETEANEIATRIAAAIDSINEIRRSIQNMQLMQQEIYELRNKVKLYEFETRKIQHLSNRVNDLENRLRLRCRTGVYFNSGSPYIR</sequence>
<dbReference type="PANTHER" id="PTHR14949:SF56">
    <property type="entry name" value="EGF-LIKE-DOMAIN, MULTIPLE 7"/>
    <property type="match status" value="1"/>
</dbReference>
<dbReference type="GeneID" id="100119261"/>
<evidence type="ECO:0000313" key="11">
    <source>
        <dbReference type="EnsemblMetazoa" id="XP_008214058"/>
    </source>
</evidence>
<dbReference type="PANTHER" id="PTHR14949">
    <property type="entry name" value="EGF-LIKE-DOMAIN, MULTIPLE 7, 8"/>
    <property type="match status" value="1"/>
</dbReference>
<evidence type="ECO:0000256" key="2">
    <source>
        <dbReference type="ARBA" id="ARBA00022729"/>
    </source>
</evidence>
<dbReference type="PROSITE" id="PS50026">
    <property type="entry name" value="EGF_3"/>
    <property type="match status" value="2"/>
</dbReference>
<dbReference type="GO" id="GO:0005509">
    <property type="term" value="F:calcium ion binding"/>
    <property type="evidence" value="ECO:0007669"/>
    <property type="project" value="InterPro"/>
</dbReference>
<dbReference type="GO" id="GO:0009986">
    <property type="term" value="C:cell surface"/>
    <property type="evidence" value="ECO:0007669"/>
    <property type="project" value="TreeGrafter"/>
</dbReference>
<dbReference type="InterPro" id="IPR001881">
    <property type="entry name" value="EGF-like_Ca-bd_dom"/>
</dbReference>
<comment type="caution">
    <text evidence="6">Lacks conserved residue(s) required for the propagation of feature annotation.</text>
</comment>
<dbReference type="AlphaFoldDB" id="A0A7M7HAN4"/>
<feature type="chain" id="PRO_5029899179" description="EGF-like domain-containing protein" evidence="9">
    <location>
        <begin position="27"/>
        <end position="469"/>
    </location>
</feature>
<dbReference type="SMART" id="SM00179">
    <property type="entry name" value="EGF_CA"/>
    <property type="match status" value="1"/>
</dbReference>
<evidence type="ECO:0000256" key="7">
    <source>
        <dbReference type="SAM" id="Coils"/>
    </source>
</evidence>
<evidence type="ECO:0000259" key="10">
    <source>
        <dbReference type="PROSITE" id="PS50026"/>
    </source>
</evidence>
<dbReference type="GO" id="GO:0005576">
    <property type="term" value="C:extracellular region"/>
    <property type="evidence" value="ECO:0007669"/>
    <property type="project" value="TreeGrafter"/>
</dbReference>
<keyword evidence="4 7" id="KW-0175">Coiled coil</keyword>
<keyword evidence="12" id="KW-1185">Reference proteome</keyword>
<dbReference type="PROSITE" id="PS00010">
    <property type="entry name" value="ASX_HYDROXYL"/>
    <property type="match status" value="1"/>
</dbReference>
<evidence type="ECO:0000256" key="6">
    <source>
        <dbReference type="PROSITE-ProRule" id="PRU00076"/>
    </source>
</evidence>
<proteinExistence type="predicted"/>
<feature type="region of interest" description="Disordered" evidence="8">
    <location>
        <begin position="102"/>
        <end position="131"/>
    </location>
</feature>
<reference evidence="11" key="1">
    <citation type="submission" date="2021-01" db="UniProtKB">
        <authorList>
            <consortium name="EnsemblMetazoa"/>
        </authorList>
    </citation>
    <scope>IDENTIFICATION</scope>
</reference>
<feature type="compositionally biased region" description="Low complexity" evidence="8">
    <location>
        <begin position="102"/>
        <end position="125"/>
    </location>
</feature>
<evidence type="ECO:0000256" key="5">
    <source>
        <dbReference type="ARBA" id="ARBA00023157"/>
    </source>
</evidence>
<dbReference type="Pfam" id="PF07645">
    <property type="entry name" value="EGF_CA"/>
    <property type="match status" value="1"/>
</dbReference>
<dbReference type="CDD" id="cd00054">
    <property type="entry name" value="EGF_CA"/>
    <property type="match status" value="2"/>
</dbReference>
<dbReference type="InterPro" id="IPR000742">
    <property type="entry name" value="EGF"/>
</dbReference>
<evidence type="ECO:0000256" key="3">
    <source>
        <dbReference type="ARBA" id="ARBA00022737"/>
    </source>
</evidence>
<feature type="disulfide bond" evidence="6">
    <location>
        <begin position="283"/>
        <end position="293"/>
    </location>
</feature>
<protein>
    <recommendedName>
        <fullName evidence="10">EGF-like domain-containing protein</fullName>
    </recommendedName>
</protein>
<dbReference type="InterPro" id="IPR018097">
    <property type="entry name" value="EGF_Ca-bd_CS"/>
</dbReference>
<evidence type="ECO:0000256" key="1">
    <source>
        <dbReference type="ARBA" id="ARBA00022536"/>
    </source>
</evidence>
<dbReference type="Proteomes" id="UP000002358">
    <property type="component" value="Chromosome 2"/>
</dbReference>
<dbReference type="KEGG" id="nvi:100119261"/>
<dbReference type="InterPro" id="IPR050969">
    <property type="entry name" value="Dev_Signal_Modulators"/>
</dbReference>
<dbReference type="PROSITE" id="PS01187">
    <property type="entry name" value="EGF_CA"/>
    <property type="match status" value="1"/>
</dbReference>
<dbReference type="RefSeq" id="XP_008214058.1">
    <property type="nucleotide sequence ID" value="XM_008215836.4"/>
</dbReference>
<keyword evidence="2 9" id="KW-0732">Signal</keyword>
<evidence type="ECO:0000256" key="4">
    <source>
        <dbReference type="ARBA" id="ARBA00023054"/>
    </source>
</evidence>
<dbReference type="PROSITE" id="PS00022">
    <property type="entry name" value="EGF_1"/>
    <property type="match status" value="1"/>
</dbReference>